<dbReference type="AlphaFoldDB" id="A0A8E1RHA1"/>
<evidence type="ECO:0000313" key="4">
    <source>
        <dbReference type="EMBL" id="KRM49877.1"/>
    </source>
</evidence>
<feature type="compositionally biased region" description="Polar residues" evidence="1">
    <location>
        <begin position="106"/>
        <end position="145"/>
    </location>
</feature>
<dbReference type="RefSeq" id="WP_056983103.1">
    <property type="nucleotide sequence ID" value="NZ_AYYV01000080.1"/>
</dbReference>
<keyword evidence="2" id="KW-0732">Signal</keyword>
<dbReference type="Pfam" id="PF12671">
    <property type="entry name" value="Amidase_6"/>
    <property type="match status" value="1"/>
</dbReference>
<proteinExistence type="predicted"/>
<feature type="compositionally biased region" description="Gly residues" evidence="1">
    <location>
        <begin position="64"/>
        <end position="79"/>
    </location>
</feature>
<sequence>MKPNKYLFRAFSLASISLLSFLLIGTTGASAHDLNQFTPVTTDQNQNNNSGNNDDNNTNDNNNNGGGGYIPGGIPGGGSSNNNNGGRIPTGGATAGATTNNGSATVVSNPQGQSTNGTNNSTAEGMTGVNDSAGSATTKTGSAVTSRSSNQTQFQSNNSKNNGASASGTSQEQPQNKGTRNSHSDHYAQKSMHSNGQFQPSNKPKHKSYKTTWKKGEKLDRNQRREVRYERKHYKKYNKHYPNLGHFNDGGDCTNWASQDRLHAGGKMTSSAKHVKGHYPWSKNKWSKSPRKWYCRQTKPTKIFGKVLQRHWNYSTSWSTVNGFYKYWTKVKHRPHFATSSFRKVMARVHVGDVVQLHSKGQGWHHTLTISKITKHMVYYTSHNYNRLFAPLTKIKSFLGTSRTNKMRVIEMGV</sequence>
<feature type="region of interest" description="Disordered" evidence="1">
    <location>
        <begin position="38"/>
        <end position="224"/>
    </location>
</feature>
<feature type="compositionally biased region" description="Low complexity" evidence="1">
    <location>
        <begin position="80"/>
        <end position="105"/>
    </location>
</feature>
<evidence type="ECO:0000256" key="2">
    <source>
        <dbReference type="SAM" id="SignalP"/>
    </source>
</evidence>
<feature type="compositionally biased region" description="Polar residues" evidence="1">
    <location>
        <begin position="191"/>
        <end position="202"/>
    </location>
</feature>
<feature type="signal peptide" evidence="2">
    <location>
        <begin position="1"/>
        <end position="31"/>
    </location>
</feature>
<accession>A0A8E1RHA1</accession>
<feature type="compositionally biased region" description="Low complexity" evidence="1">
    <location>
        <begin position="45"/>
        <end position="63"/>
    </location>
</feature>
<evidence type="ECO:0000259" key="3">
    <source>
        <dbReference type="Pfam" id="PF12671"/>
    </source>
</evidence>
<feature type="compositionally biased region" description="Polar residues" evidence="1">
    <location>
        <begin position="169"/>
        <end position="181"/>
    </location>
</feature>
<protein>
    <recommendedName>
        <fullName evidence="3">Putative amidase domain-containing protein</fullName>
    </recommendedName>
</protein>
<feature type="compositionally biased region" description="Basic and acidic residues" evidence="1">
    <location>
        <begin position="214"/>
        <end position="224"/>
    </location>
</feature>
<organism evidence="4 5">
    <name type="scientific">Lentilactobacillus kefiri DSM 20587 = JCM 5818</name>
    <dbReference type="NCBI Taxonomy" id="1423764"/>
    <lineage>
        <taxon>Bacteria</taxon>
        <taxon>Bacillati</taxon>
        <taxon>Bacillota</taxon>
        <taxon>Bacilli</taxon>
        <taxon>Lactobacillales</taxon>
        <taxon>Lactobacillaceae</taxon>
        <taxon>Lentilactobacillus</taxon>
    </lineage>
</organism>
<feature type="domain" description="Putative amidase" evidence="3">
    <location>
        <begin position="222"/>
        <end position="395"/>
    </location>
</feature>
<comment type="caution">
    <text evidence="4">The sequence shown here is derived from an EMBL/GenBank/DDBJ whole genome shotgun (WGS) entry which is preliminary data.</text>
</comment>
<feature type="compositionally biased region" description="Low complexity" evidence="1">
    <location>
        <begin position="146"/>
        <end position="168"/>
    </location>
</feature>
<dbReference type="InterPro" id="IPR024301">
    <property type="entry name" value="Amidase_6"/>
</dbReference>
<feature type="chain" id="PRO_5034132205" description="Putative amidase domain-containing protein" evidence="2">
    <location>
        <begin position="32"/>
        <end position="414"/>
    </location>
</feature>
<dbReference type="GeneID" id="71567093"/>
<evidence type="ECO:0000256" key="1">
    <source>
        <dbReference type="SAM" id="MobiDB-lite"/>
    </source>
</evidence>
<dbReference type="EMBL" id="AYYV01000080">
    <property type="protein sequence ID" value="KRM49877.1"/>
    <property type="molecule type" value="Genomic_DNA"/>
</dbReference>
<name>A0A8E1RHA1_LENKE</name>
<evidence type="ECO:0000313" key="5">
    <source>
        <dbReference type="Proteomes" id="UP000051164"/>
    </source>
</evidence>
<feature type="compositionally biased region" description="Basic residues" evidence="1">
    <location>
        <begin position="203"/>
        <end position="213"/>
    </location>
</feature>
<reference evidence="4 5" key="1">
    <citation type="journal article" date="2015" name="Genome Announc.">
        <title>Expanding the biotechnology potential of lactobacilli through comparative genomics of 213 strains and associated genera.</title>
        <authorList>
            <person name="Sun Z."/>
            <person name="Harris H.M."/>
            <person name="McCann A."/>
            <person name="Guo C."/>
            <person name="Argimon S."/>
            <person name="Zhang W."/>
            <person name="Yang X."/>
            <person name="Jeffery I.B."/>
            <person name="Cooney J.C."/>
            <person name="Kagawa T.F."/>
            <person name="Liu W."/>
            <person name="Song Y."/>
            <person name="Salvetti E."/>
            <person name="Wrobel A."/>
            <person name="Rasinkangas P."/>
            <person name="Parkhill J."/>
            <person name="Rea M.C."/>
            <person name="O'Sullivan O."/>
            <person name="Ritari J."/>
            <person name="Douillard F.P."/>
            <person name="Paul Ross R."/>
            <person name="Yang R."/>
            <person name="Briner A.E."/>
            <person name="Felis G.E."/>
            <person name="de Vos W.M."/>
            <person name="Barrangou R."/>
            <person name="Klaenhammer T.R."/>
            <person name="Caufield P.W."/>
            <person name="Cui Y."/>
            <person name="Zhang H."/>
            <person name="O'Toole P.W."/>
        </authorList>
    </citation>
    <scope>NUCLEOTIDE SEQUENCE [LARGE SCALE GENOMIC DNA]</scope>
    <source>
        <strain evidence="4 5">DSM 20587</strain>
    </source>
</reference>
<dbReference type="Proteomes" id="UP000051164">
    <property type="component" value="Unassembled WGS sequence"/>
</dbReference>
<gene>
    <name evidence="4" type="ORF">FC95_GL000290</name>
</gene>